<dbReference type="Gene3D" id="6.20.50.140">
    <property type="match status" value="1"/>
</dbReference>
<dbReference type="InterPro" id="IPR058637">
    <property type="entry name" value="YknX-like_C"/>
</dbReference>
<dbReference type="Gene3D" id="2.40.30.170">
    <property type="match status" value="1"/>
</dbReference>
<evidence type="ECO:0000256" key="2">
    <source>
        <dbReference type="SAM" id="Coils"/>
    </source>
</evidence>
<evidence type="ECO:0000259" key="4">
    <source>
        <dbReference type="Pfam" id="PF25917"/>
    </source>
</evidence>
<dbReference type="InterPro" id="IPR058625">
    <property type="entry name" value="MdtA-like_BSH"/>
</dbReference>
<proteinExistence type="inferred from homology"/>
<reference evidence="7 8" key="1">
    <citation type="submission" date="2019-02" db="EMBL/GenBank/DDBJ databases">
        <title>Deep-cultivation of Planctomycetes and their phenomic and genomic characterization uncovers novel biology.</title>
        <authorList>
            <person name="Wiegand S."/>
            <person name="Jogler M."/>
            <person name="Boedeker C."/>
            <person name="Pinto D."/>
            <person name="Vollmers J."/>
            <person name="Rivas-Marin E."/>
            <person name="Kohn T."/>
            <person name="Peeters S.H."/>
            <person name="Heuer A."/>
            <person name="Rast P."/>
            <person name="Oberbeckmann S."/>
            <person name="Bunk B."/>
            <person name="Jeske O."/>
            <person name="Meyerdierks A."/>
            <person name="Storesund J.E."/>
            <person name="Kallscheuer N."/>
            <person name="Luecker S."/>
            <person name="Lage O.M."/>
            <person name="Pohl T."/>
            <person name="Merkel B.J."/>
            <person name="Hornburger P."/>
            <person name="Mueller R.-W."/>
            <person name="Bruemmer F."/>
            <person name="Labrenz M."/>
            <person name="Spormann A.M."/>
            <person name="Op Den Camp H."/>
            <person name="Overmann J."/>
            <person name="Amann R."/>
            <person name="Jetten M.S.M."/>
            <person name="Mascher T."/>
            <person name="Medema M.H."/>
            <person name="Devos D.P."/>
            <person name="Kaster A.-K."/>
            <person name="Ovreas L."/>
            <person name="Rohde M."/>
            <person name="Galperin M.Y."/>
            <person name="Jogler C."/>
        </authorList>
    </citation>
    <scope>NUCLEOTIDE SEQUENCE [LARGE SCALE GENOMIC DNA]</scope>
    <source>
        <strain evidence="7 8">Pla52n</strain>
    </source>
</reference>
<dbReference type="Gene3D" id="2.40.50.100">
    <property type="match status" value="2"/>
</dbReference>
<protein>
    <submittedName>
        <fullName evidence="7">Macrolide export protein MacA</fullName>
    </submittedName>
</protein>
<comment type="similarity">
    <text evidence="1">Belongs to the membrane fusion protein (MFP) (TC 8.A.1) family.</text>
</comment>
<dbReference type="OrthoDB" id="245220at2"/>
<dbReference type="InterPro" id="IPR058792">
    <property type="entry name" value="Beta-barrel_RND_2"/>
</dbReference>
<feature type="domain" description="CusB-like beta-barrel" evidence="5">
    <location>
        <begin position="230"/>
        <end position="283"/>
    </location>
</feature>
<name>A0A5C6B0I7_9BACT</name>
<dbReference type="Pfam" id="PF25876">
    <property type="entry name" value="HH_MFP_RND"/>
    <property type="match status" value="1"/>
</dbReference>
<dbReference type="GO" id="GO:0015562">
    <property type="term" value="F:efflux transmembrane transporter activity"/>
    <property type="evidence" value="ECO:0007669"/>
    <property type="project" value="TreeGrafter"/>
</dbReference>
<dbReference type="InterPro" id="IPR006143">
    <property type="entry name" value="RND_pump_MFP"/>
</dbReference>
<dbReference type="PANTHER" id="PTHR30469:SF33">
    <property type="entry name" value="SLR1207 PROTEIN"/>
    <property type="match status" value="1"/>
</dbReference>
<dbReference type="NCBIfam" id="TIGR01730">
    <property type="entry name" value="RND_mfp"/>
    <property type="match status" value="1"/>
</dbReference>
<evidence type="ECO:0000259" key="5">
    <source>
        <dbReference type="Pfam" id="PF25954"/>
    </source>
</evidence>
<keyword evidence="8" id="KW-1185">Reference proteome</keyword>
<keyword evidence="2" id="KW-0175">Coiled coil</keyword>
<dbReference type="RefSeq" id="WP_146520158.1">
    <property type="nucleotide sequence ID" value="NZ_CP151726.1"/>
</dbReference>
<evidence type="ECO:0000259" key="3">
    <source>
        <dbReference type="Pfam" id="PF25876"/>
    </source>
</evidence>
<dbReference type="SUPFAM" id="SSF111369">
    <property type="entry name" value="HlyD-like secretion proteins"/>
    <property type="match status" value="1"/>
</dbReference>
<dbReference type="Pfam" id="PF25989">
    <property type="entry name" value="YknX_C"/>
    <property type="match status" value="1"/>
</dbReference>
<dbReference type="AlphaFoldDB" id="A0A5C6B0I7"/>
<organism evidence="7 8">
    <name type="scientific">Stieleria varia</name>
    <dbReference type="NCBI Taxonomy" id="2528005"/>
    <lineage>
        <taxon>Bacteria</taxon>
        <taxon>Pseudomonadati</taxon>
        <taxon>Planctomycetota</taxon>
        <taxon>Planctomycetia</taxon>
        <taxon>Pirellulales</taxon>
        <taxon>Pirellulaceae</taxon>
        <taxon>Stieleria</taxon>
    </lineage>
</organism>
<evidence type="ECO:0000313" key="8">
    <source>
        <dbReference type="Proteomes" id="UP000320176"/>
    </source>
</evidence>
<evidence type="ECO:0000256" key="1">
    <source>
        <dbReference type="ARBA" id="ARBA00009477"/>
    </source>
</evidence>
<comment type="caution">
    <text evidence="7">The sequence shown here is derived from an EMBL/GenBank/DDBJ whole genome shotgun (WGS) entry which is preliminary data.</text>
</comment>
<dbReference type="PANTHER" id="PTHR30469">
    <property type="entry name" value="MULTIDRUG RESISTANCE PROTEIN MDTA"/>
    <property type="match status" value="1"/>
</dbReference>
<gene>
    <name evidence="7" type="primary">macA_4</name>
    <name evidence="7" type="ORF">Pla52n_28500</name>
</gene>
<feature type="domain" description="Multidrug resistance protein MdtA-like alpha-helical hairpin" evidence="3">
    <location>
        <begin position="118"/>
        <end position="178"/>
    </location>
</feature>
<dbReference type="GO" id="GO:1990281">
    <property type="term" value="C:efflux pump complex"/>
    <property type="evidence" value="ECO:0007669"/>
    <property type="project" value="TreeGrafter"/>
</dbReference>
<accession>A0A5C6B0I7</accession>
<feature type="domain" description="YknX-like C-terminal permuted SH3-like" evidence="6">
    <location>
        <begin position="312"/>
        <end position="382"/>
    </location>
</feature>
<sequence length="388" mass="41875">MLKRSIKPLLKTLAAAAVIAGGVYWLRFAPIAVTAYQVTEGELNAEVMGTGTLEARVAASISPKIAGRIARLLADQGDTVKAGDLLVQLDDAELQQQVEIAEANVDAASAAIVRLSSDKKRAEAVYEQANKSFSRLQQLSRQNAASREDADKATEGLAVAEAGIATAEAAIDEGQKQLIAAEKTLQYHRARLQDTKIVAPFDGLVVRRNREPGDVVVPGSSVLTLISVDEVWVSAWVDETEMASLEADQPARIVFRSQPDESFPGSVARLGREADRETREFIVDVRVLKLPKNWAVGQRAEAFIRVAQVDNAVTLPADLVQRRDGSEGVFIFADDHAKWKPIHLGMHNRDLVEITEGLASGDVVVTPVKSSASLRDGQTVTVTMRAAP</sequence>
<dbReference type="EMBL" id="SJPN01000003">
    <property type="protein sequence ID" value="TWU04806.1"/>
    <property type="molecule type" value="Genomic_DNA"/>
</dbReference>
<dbReference type="Pfam" id="PF25917">
    <property type="entry name" value="BSH_RND"/>
    <property type="match status" value="1"/>
</dbReference>
<feature type="coiled-coil region" evidence="2">
    <location>
        <begin position="91"/>
        <end position="184"/>
    </location>
</feature>
<evidence type="ECO:0000259" key="6">
    <source>
        <dbReference type="Pfam" id="PF25989"/>
    </source>
</evidence>
<dbReference type="Proteomes" id="UP000320176">
    <property type="component" value="Unassembled WGS sequence"/>
</dbReference>
<evidence type="ECO:0000313" key="7">
    <source>
        <dbReference type="EMBL" id="TWU04806.1"/>
    </source>
</evidence>
<dbReference type="Pfam" id="PF25954">
    <property type="entry name" value="Beta-barrel_RND_2"/>
    <property type="match status" value="1"/>
</dbReference>
<dbReference type="InterPro" id="IPR058624">
    <property type="entry name" value="MdtA-like_HH"/>
</dbReference>
<feature type="domain" description="Multidrug resistance protein MdtA-like barrel-sandwich hybrid" evidence="4">
    <location>
        <begin position="59"/>
        <end position="221"/>
    </location>
</feature>